<organism evidence="1 2">
    <name type="scientific">Aspergillus pseudocaelatus</name>
    <dbReference type="NCBI Taxonomy" id="1825620"/>
    <lineage>
        <taxon>Eukaryota</taxon>
        <taxon>Fungi</taxon>
        <taxon>Dikarya</taxon>
        <taxon>Ascomycota</taxon>
        <taxon>Pezizomycotina</taxon>
        <taxon>Eurotiomycetes</taxon>
        <taxon>Eurotiomycetidae</taxon>
        <taxon>Eurotiales</taxon>
        <taxon>Aspergillaceae</taxon>
        <taxon>Aspergillus</taxon>
        <taxon>Aspergillus subgen. Circumdati</taxon>
    </lineage>
</organism>
<proteinExistence type="predicted"/>
<accession>A0ABQ6X0D3</accession>
<name>A0ABQ6X0D3_9EURO</name>
<protein>
    <submittedName>
        <fullName evidence="1">Uncharacterized protein</fullName>
    </submittedName>
</protein>
<evidence type="ECO:0000313" key="1">
    <source>
        <dbReference type="EMBL" id="KAE8422771.1"/>
    </source>
</evidence>
<evidence type="ECO:0000313" key="2">
    <source>
        <dbReference type="Proteomes" id="UP000325395"/>
    </source>
</evidence>
<gene>
    <name evidence="1" type="ORF">BDV36DRAFT_244575</name>
</gene>
<sequence length="66" mass="7648">MHRSRPRITPDLACSSSQLQRLNCILDAEKATESNHIQFQNMDDNPKDHVFRVPAAFLDLTPDERR</sequence>
<keyword evidence="2" id="KW-1185">Reference proteome</keyword>
<dbReference type="EMBL" id="ML735692">
    <property type="protein sequence ID" value="KAE8422771.1"/>
    <property type="molecule type" value="Genomic_DNA"/>
</dbReference>
<dbReference type="Proteomes" id="UP000325395">
    <property type="component" value="Unassembled WGS sequence"/>
</dbReference>
<reference evidence="1 2" key="1">
    <citation type="submission" date="2019-04" db="EMBL/GenBank/DDBJ databases">
        <authorList>
            <consortium name="DOE Joint Genome Institute"/>
            <person name="Mondo S."/>
            <person name="Kjaerbolling I."/>
            <person name="Vesth T."/>
            <person name="Frisvad J.C."/>
            <person name="Nybo J.L."/>
            <person name="Theobald S."/>
            <person name="Kildgaard S."/>
            <person name="Isbrandt T."/>
            <person name="Kuo A."/>
            <person name="Sato A."/>
            <person name="Lyhne E.K."/>
            <person name="Kogle M.E."/>
            <person name="Wiebenga A."/>
            <person name="Kun R.S."/>
            <person name="Lubbers R.J."/>
            <person name="Makela M.R."/>
            <person name="Barry K."/>
            <person name="Chovatia M."/>
            <person name="Clum A."/>
            <person name="Daum C."/>
            <person name="Haridas S."/>
            <person name="He G."/>
            <person name="LaButti K."/>
            <person name="Lipzen A."/>
            <person name="Riley R."/>
            <person name="Salamov A."/>
            <person name="Simmons B.A."/>
            <person name="Magnuson J.K."/>
            <person name="Henrissat B."/>
            <person name="Mortensen U.H."/>
            <person name="Larsen T.O."/>
            <person name="Devries R.P."/>
            <person name="Grigoriev I.V."/>
            <person name="Machida M."/>
            <person name="Baker S.E."/>
            <person name="Andersen M.R."/>
            <person name="Cantor M.N."/>
            <person name="Hua S.X."/>
        </authorList>
    </citation>
    <scope>NUCLEOTIDE SEQUENCE [LARGE SCALE GENOMIC DNA]</scope>
    <source>
        <strain evidence="1 2">CBS 117616</strain>
    </source>
</reference>